<reference evidence="2" key="1">
    <citation type="journal article" date="2019" name="Int. J. Syst. Evol. Microbiol.">
        <title>The Global Catalogue of Microorganisms (GCM) 10K type strain sequencing project: providing services to taxonomists for standard genome sequencing and annotation.</title>
        <authorList>
            <consortium name="The Broad Institute Genomics Platform"/>
            <consortium name="The Broad Institute Genome Sequencing Center for Infectious Disease"/>
            <person name="Wu L."/>
            <person name="Ma J."/>
        </authorList>
    </citation>
    <scope>NUCLEOTIDE SEQUENCE [LARGE SCALE GENOMIC DNA]</scope>
    <source>
        <strain evidence="2">CGMCC 1.12449</strain>
    </source>
</reference>
<gene>
    <name evidence="1" type="ORF">ACFSAG_01435</name>
</gene>
<evidence type="ECO:0000313" key="1">
    <source>
        <dbReference type="EMBL" id="MFD1765504.1"/>
    </source>
</evidence>
<comment type="caution">
    <text evidence="1">The sequence shown here is derived from an EMBL/GenBank/DDBJ whole genome shotgun (WGS) entry which is preliminary data.</text>
</comment>
<keyword evidence="2" id="KW-1185">Reference proteome</keyword>
<dbReference type="Proteomes" id="UP001597215">
    <property type="component" value="Unassembled WGS sequence"/>
</dbReference>
<proteinExistence type="predicted"/>
<organism evidence="1 2">
    <name type="scientific">Sphingorhabdus buctiana</name>
    <dbReference type="NCBI Taxonomy" id="1508805"/>
    <lineage>
        <taxon>Bacteria</taxon>
        <taxon>Pseudomonadati</taxon>
        <taxon>Pseudomonadota</taxon>
        <taxon>Alphaproteobacteria</taxon>
        <taxon>Sphingomonadales</taxon>
        <taxon>Sphingomonadaceae</taxon>
        <taxon>Sphingorhabdus</taxon>
    </lineage>
</organism>
<protein>
    <submittedName>
        <fullName evidence="1">Uncharacterized protein</fullName>
    </submittedName>
</protein>
<accession>A0ABW4MB81</accession>
<sequence>MEMNFPHNRRRDAEPVRSSDFDRLVSVVLERQASDMASKFSDAVISSLYASGDPLVDRIGYFGSAVSGQTKNIGGAFLPQEMDQPVKVNECEADVYPAALANRKSTDHKVDLPDEPVALRGMEN</sequence>
<name>A0ABW4MB81_9SPHN</name>
<evidence type="ECO:0000313" key="2">
    <source>
        <dbReference type="Proteomes" id="UP001597215"/>
    </source>
</evidence>
<dbReference type="EMBL" id="JBHUEL010000002">
    <property type="protein sequence ID" value="MFD1765504.1"/>
    <property type="molecule type" value="Genomic_DNA"/>
</dbReference>